<reference evidence="2" key="1">
    <citation type="submission" date="2021-03" db="EMBL/GenBank/DDBJ databases">
        <authorList>
            <person name="Peeters C."/>
        </authorList>
    </citation>
    <scope>NUCLEOTIDE SEQUENCE</scope>
    <source>
        <strain evidence="2">LMG 31506</strain>
    </source>
</reference>
<evidence type="ECO:0000259" key="1">
    <source>
        <dbReference type="Pfam" id="PF20385"/>
    </source>
</evidence>
<sequence>MDFSKLTVTDWVIASATLLGPILAVQAQKWVERARETRARKLWVFHSLMATRGARLHADHVRALNMIDLTFYGPVRLGRAWRSKRDQAVLDSWKEYLDHLADPAHIDPNNPEAVFAQRDELFVNLLFTMGKSLGYEFDRVQLKKGGYSPMAHGQYEERVQNLVVAATDIFQGNRALKFAPADHAANSGSGAHAAP</sequence>
<dbReference type="Pfam" id="PF20385">
    <property type="entry name" value="DUF6680"/>
    <property type="match status" value="1"/>
</dbReference>
<dbReference type="EMBL" id="CAJPUY010000001">
    <property type="protein sequence ID" value="CAG2126861.1"/>
    <property type="molecule type" value="Genomic_DNA"/>
</dbReference>
<evidence type="ECO:0000313" key="2">
    <source>
        <dbReference type="EMBL" id="CAG2126861.1"/>
    </source>
</evidence>
<dbReference type="RefSeq" id="WP_211945231.1">
    <property type="nucleotide sequence ID" value="NZ_CAJPUY010000001.1"/>
</dbReference>
<name>A0A916N222_9BURK</name>
<gene>
    <name evidence="2" type="ORF">LMG31506_00209</name>
</gene>
<dbReference type="AlphaFoldDB" id="A0A916N222"/>
<organism evidence="2 3">
    <name type="scientific">Cupriavidus yeoncheonensis</name>
    <dbReference type="NCBI Taxonomy" id="1462994"/>
    <lineage>
        <taxon>Bacteria</taxon>
        <taxon>Pseudomonadati</taxon>
        <taxon>Pseudomonadota</taxon>
        <taxon>Betaproteobacteria</taxon>
        <taxon>Burkholderiales</taxon>
        <taxon>Burkholderiaceae</taxon>
        <taxon>Cupriavidus</taxon>
    </lineage>
</organism>
<proteinExistence type="predicted"/>
<evidence type="ECO:0000313" key="3">
    <source>
        <dbReference type="Proteomes" id="UP000672934"/>
    </source>
</evidence>
<accession>A0A916N222</accession>
<keyword evidence="3" id="KW-1185">Reference proteome</keyword>
<protein>
    <recommendedName>
        <fullName evidence="1">DUF6680 domain-containing protein</fullName>
    </recommendedName>
</protein>
<comment type="caution">
    <text evidence="2">The sequence shown here is derived from an EMBL/GenBank/DDBJ whole genome shotgun (WGS) entry which is preliminary data.</text>
</comment>
<feature type="domain" description="DUF6680" evidence="1">
    <location>
        <begin position="7"/>
        <end position="183"/>
    </location>
</feature>
<dbReference type="InterPro" id="IPR046502">
    <property type="entry name" value="DUF6680"/>
</dbReference>
<dbReference type="Proteomes" id="UP000672934">
    <property type="component" value="Unassembled WGS sequence"/>
</dbReference>